<dbReference type="CDD" id="cd01647">
    <property type="entry name" value="RT_LTR"/>
    <property type="match status" value="1"/>
</dbReference>
<dbReference type="SUPFAM" id="SSF56672">
    <property type="entry name" value="DNA/RNA polymerases"/>
    <property type="match status" value="1"/>
</dbReference>
<evidence type="ECO:0008006" key="12">
    <source>
        <dbReference type="Google" id="ProtNLM"/>
    </source>
</evidence>
<evidence type="ECO:0000256" key="5">
    <source>
        <dbReference type="ARBA" id="ARBA00022759"/>
    </source>
</evidence>
<dbReference type="Pfam" id="PF17917">
    <property type="entry name" value="RT_RNaseH"/>
    <property type="match status" value="1"/>
</dbReference>
<name>A0A8J6D135_9ROSI</name>
<dbReference type="PANTHER" id="PTHR24559">
    <property type="entry name" value="TRANSPOSON TY3-I GAG-POL POLYPROTEIN"/>
    <property type="match status" value="1"/>
</dbReference>
<dbReference type="InterPro" id="IPR053134">
    <property type="entry name" value="RNA-dir_DNA_polymerase"/>
</dbReference>
<dbReference type="GO" id="GO:0004519">
    <property type="term" value="F:endonuclease activity"/>
    <property type="evidence" value="ECO:0007669"/>
    <property type="project" value="UniProtKB-KW"/>
</dbReference>
<evidence type="ECO:0000313" key="10">
    <source>
        <dbReference type="EMBL" id="KAG8491031.1"/>
    </source>
</evidence>
<sequence>MSIAPYRMALKELAELKAQVQKLLDCGFIHPSVSPWGAPVLFVKKKDGTMRMCIDYRQLNKLTIKNKYPLSMIDDLFDQFRRASVFSKIDLQSGYHQLRVKEANVHKTTFRTHYGHYEFLVMPFGLTNAPTTFMDLMNLMFQPYLDQFIVVFINDILVYFKTKDENNGHLRVVLQILREKQLYAKFSKCEFWLKEEIAEECVGGPQFSETGRILLTIRRRVLVDSSALTKLLLKGIPFLKTHEANYPTHDLELAAVVFALKIWRHYLYGEKCIIYTDHKSLKYLLTQKELNLKKRRWIELLKDYDCSIYLYDNGSLLAELQVRPMWLDQIKDKQLGDKSLELRFRQIEAGTTTDFGIDRDGVLCFRGRICVPNDEDLRLSILREAHSSPYAMHPGGNKMYKDLRELYWWPRLKRKERVTMDFVSGLPLTPTKKDFVWAIVDRLTKSEHFIPVRTDISLQKLAKLYISEIVRLHGVPVSIISDRDPLFTSRLAETS</sequence>
<dbReference type="CDD" id="cd09274">
    <property type="entry name" value="RNase_HI_RT_Ty3"/>
    <property type="match status" value="1"/>
</dbReference>
<dbReference type="InterPro" id="IPR041588">
    <property type="entry name" value="Integrase_H2C2"/>
</dbReference>
<evidence type="ECO:0000313" key="11">
    <source>
        <dbReference type="Proteomes" id="UP000701853"/>
    </source>
</evidence>
<dbReference type="Pfam" id="PF17921">
    <property type="entry name" value="Integrase_H2C2"/>
    <property type="match status" value="1"/>
</dbReference>
<evidence type="ECO:0000256" key="7">
    <source>
        <dbReference type="ARBA" id="ARBA00022918"/>
    </source>
</evidence>
<dbReference type="OrthoDB" id="1736806at2759"/>
<keyword evidence="4" id="KW-0540">Nuclease</keyword>
<dbReference type="AlphaFoldDB" id="A0A8J6D135"/>
<dbReference type="InterPro" id="IPR043502">
    <property type="entry name" value="DNA/RNA_pol_sf"/>
</dbReference>
<reference evidence="10 11" key="1">
    <citation type="journal article" date="2021" name="bioRxiv">
        <title>The Gossypium anomalum genome as a resource for cotton improvement and evolutionary analysis of hybrid incompatibility.</title>
        <authorList>
            <person name="Grover C.E."/>
            <person name="Yuan D."/>
            <person name="Arick M.A."/>
            <person name="Miller E.R."/>
            <person name="Hu G."/>
            <person name="Peterson D.G."/>
            <person name="Wendel J.F."/>
            <person name="Udall J.A."/>
        </authorList>
    </citation>
    <scope>NUCLEOTIDE SEQUENCE [LARGE SCALE GENOMIC DNA]</scope>
    <source>
        <strain evidence="10">JFW-Udall</strain>
        <tissue evidence="10">Leaf</tissue>
    </source>
</reference>
<dbReference type="FunFam" id="3.10.10.10:FF:000007">
    <property type="entry name" value="Retrovirus-related Pol polyprotein from transposon 17.6-like Protein"/>
    <property type="match status" value="1"/>
</dbReference>
<dbReference type="InterPro" id="IPR036397">
    <property type="entry name" value="RNaseH_sf"/>
</dbReference>
<gene>
    <name evidence="10" type="ORF">CXB51_014171</name>
</gene>
<dbReference type="Gene3D" id="3.30.70.270">
    <property type="match status" value="1"/>
</dbReference>
<keyword evidence="7" id="KW-0695">RNA-directed DNA polymerase</keyword>
<dbReference type="Pfam" id="PF00078">
    <property type="entry name" value="RVT_1"/>
    <property type="match status" value="1"/>
</dbReference>
<dbReference type="GO" id="GO:0008233">
    <property type="term" value="F:peptidase activity"/>
    <property type="evidence" value="ECO:0007669"/>
    <property type="project" value="UniProtKB-KW"/>
</dbReference>
<dbReference type="SUPFAM" id="SSF53098">
    <property type="entry name" value="Ribonuclease H-like"/>
    <property type="match status" value="1"/>
</dbReference>
<dbReference type="InterPro" id="IPR041373">
    <property type="entry name" value="RT_RNaseH"/>
</dbReference>
<comment type="caution">
    <text evidence="10">The sequence shown here is derived from an EMBL/GenBank/DDBJ whole genome shotgun (WGS) entry which is preliminary data.</text>
</comment>
<keyword evidence="11" id="KW-1185">Reference proteome</keyword>
<dbReference type="InterPro" id="IPR000477">
    <property type="entry name" value="RT_dom"/>
</dbReference>
<dbReference type="Gene3D" id="3.30.420.10">
    <property type="entry name" value="Ribonuclease H-like superfamily/Ribonuclease H"/>
    <property type="match status" value="1"/>
</dbReference>
<dbReference type="PANTHER" id="PTHR24559:SF447">
    <property type="entry name" value="RNA-DIRECTED DNA POLYMERASE HOMOLOG"/>
    <property type="match status" value="1"/>
</dbReference>
<keyword evidence="1" id="KW-0645">Protease</keyword>
<evidence type="ECO:0000256" key="2">
    <source>
        <dbReference type="ARBA" id="ARBA00022679"/>
    </source>
</evidence>
<protein>
    <recommendedName>
        <fullName evidence="12">Reverse transcriptase</fullName>
    </recommendedName>
</protein>
<dbReference type="EMBL" id="JAHUZN010000006">
    <property type="protein sequence ID" value="KAG8491031.1"/>
    <property type="molecule type" value="Genomic_DNA"/>
</dbReference>
<dbReference type="Proteomes" id="UP000701853">
    <property type="component" value="Chromosome 6"/>
</dbReference>
<keyword evidence="2" id="KW-0808">Transferase</keyword>
<keyword evidence="6" id="KW-0378">Hydrolase</keyword>
<dbReference type="GO" id="GO:0006508">
    <property type="term" value="P:proteolysis"/>
    <property type="evidence" value="ECO:0007669"/>
    <property type="project" value="UniProtKB-KW"/>
</dbReference>
<organism evidence="10 11">
    <name type="scientific">Gossypium anomalum</name>
    <dbReference type="NCBI Taxonomy" id="47600"/>
    <lineage>
        <taxon>Eukaryota</taxon>
        <taxon>Viridiplantae</taxon>
        <taxon>Streptophyta</taxon>
        <taxon>Embryophyta</taxon>
        <taxon>Tracheophyta</taxon>
        <taxon>Spermatophyta</taxon>
        <taxon>Magnoliopsida</taxon>
        <taxon>eudicotyledons</taxon>
        <taxon>Gunneridae</taxon>
        <taxon>Pentapetalae</taxon>
        <taxon>rosids</taxon>
        <taxon>malvids</taxon>
        <taxon>Malvales</taxon>
        <taxon>Malvaceae</taxon>
        <taxon>Malvoideae</taxon>
        <taxon>Gossypium</taxon>
    </lineage>
</organism>
<dbReference type="Gene3D" id="3.10.10.10">
    <property type="entry name" value="HIV Type 1 Reverse Transcriptase, subunit A, domain 1"/>
    <property type="match status" value="1"/>
</dbReference>
<accession>A0A8J6D135</accession>
<dbReference type="PROSITE" id="PS50878">
    <property type="entry name" value="RT_POL"/>
    <property type="match status" value="1"/>
</dbReference>
<evidence type="ECO:0000256" key="3">
    <source>
        <dbReference type="ARBA" id="ARBA00022695"/>
    </source>
</evidence>
<dbReference type="Gene3D" id="1.10.340.70">
    <property type="match status" value="1"/>
</dbReference>
<evidence type="ECO:0000256" key="4">
    <source>
        <dbReference type="ARBA" id="ARBA00022722"/>
    </source>
</evidence>
<keyword evidence="5" id="KW-0255">Endonuclease</keyword>
<dbReference type="GO" id="GO:0003964">
    <property type="term" value="F:RNA-directed DNA polymerase activity"/>
    <property type="evidence" value="ECO:0007669"/>
    <property type="project" value="UniProtKB-KW"/>
</dbReference>
<feature type="domain" description="Reverse transcriptase" evidence="8">
    <location>
        <begin position="24"/>
        <end position="214"/>
    </location>
</feature>
<dbReference type="InterPro" id="IPR012337">
    <property type="entry name" value="RNaseH-like_sf"/>
</dbReference>
<evidence type="ECO:0000259" key="8">
    <source>
        <dbReference type="PROSITE" id="PS50878"/>
    </source>
</evidence>
<evidence type="ECO:0000256" key="6">
    <source>
        <dbReference type="ARBA" id="ARBA00022801"/>
    </source>
</evidence>
<evidence type="ECO:0000256" key="1">
    <source>
        <dbReference type="ARBA" id="ARBA00022670"/>
    </source>
</evidence>
<evidence type="ECO:0000259" key="9">
    <source>
        <dbReference type="PROSITE" id="PS50994"/>
    </source>
</evidence>
<feature type="domain" description="Integrase catalytic" evidence="9">
    <location>
        <begin position="406"/>
        <end position="495"/>
    </location>
</feature>
<dbReference type="InterPro" id="IPR043128">
    <property type="entry name" value="Rev_trsase/Diguanyl_cyclase"/>
</dbReference>
<dbReference type="PROSITE" id="PS50994">
    <property type="entry name" value="INTEGRASE"/>
    <property type="match status" value="1"/>
</dbReference>
<dbReference type="InterPro" id="IPR001584">
    <property type="entry name" value="Integrase_cat-core"/>
</dbReference>
<proteinExistence type="predicted"/>
<dbReference type="GO" id="GO:0015074">
    <property type="term" value="P:DNA integration"/>
    <property type="evidence" value="ECO:0007669"/>
    <property type="project" value="InterPro"/>
</dbReference>
<dbReference type="GO" id="GO:0003676">
    <property type="term" value="F:nucleic acid binding"/>
    <property type="evidence" value="ECO:0007669"/>
    <property type="project" value="InterPro"/>
</dbReference>
<keyword evidence="3" id="KW-0548">Nucleotidyltransferase</keyword>